<dbReference type="Proteomes" id="UP001595075">
    <property type="component" value="Unassembled WGS sequence"/>
</dbReference>
<proteinExistence type="predicted"/>
<dbReference type="EMBL" id="JAZHXI010000012">
    <property type="protein sequence ID" value="KAL2065337.1"/>
    <property type="molecule type" value="Genomic_DNA"/>
</dbReference>
<gene>
    <name evidence="2" type="ORF">VTL71DRAFT_3006</name>
</gene>
<feature type="region of interest" description="Disordered" evidence="1">
    <location>
        <begin position="1"/>
        <end position="20"/>
    </location>
</feature>
<evidence type="ECO:0000313" key="2">
    <source>
        <dbReference type="EMBL" id="KAL2065337.1"/>
    </source>
</evidence>
<evidence type="ECO:0000256" key="1">
    <source>
        <dbReference type="SAM" id="MobiDB-lite"/>
    </source>
</evidence>
<protein>
    <submittedName>
        <fullName evidence="2">Uncharacterized protein</fullName>
    </submittedName>
</protein>
<reference evidence="2 3" key="1">
    <citation type="journal article" date="2024" name="Commun. Biol.">
        <title>Comparative genomic analysis of thermophilic fungi reveals convergent evolutionary adaptations and gene losses.</title>
        <authorList>
            <person name="Steindorff A.S."/>
            <person name="Aguilar-Pontes M.V."/>
            <person name="Robinson A.J."/>
            <person name="Andreopoulos B."/>
            <person name="LaButti K."/>
            <person name="Kuo A."/>
            <person name="Mondo S."/>
            <person name="Riley R."/>
            <person name="Otillar R."/>
            <person name="Haridas S."/>
            <person name="Lipzen A."/>
            <person name="Grimwood J."/>
            <person name="Schmutz J."/>
            <person name="Clum A."/>
            <person name="Reid I.D."/>
            <person name="Moisan M.C."/>
            <person name="Butler G."/>
            <person name="Nguyen T.T.M."/>
            <person name="Dewar K."/>
            <person name="Conant G."/>
            <person name="Drula E."/>
            <person name="Henrissat B."/>
            <person name="Hansel C."/>
            <person name="Singer S."/>
            <person name="Hutchinson M.I."/>
            <person name="de Vries R.P."/>
            <person name="Natvig D.O."/>
            <person name="Powell A.J."/>
            <person name="Tsang A."/>
            <person name="Grigoriev I.V."/>
        </authorList>
    </citation>
    <scope>NUCLEOTIDE SEQUENCE [LARGE SCALE GENOMIC DNA]</scope>
    <source>
        <strain evidence="2 3">CBS 494.80</strain>
    </source>
</reference>
<keyword evidence="3" id="KW-1185">Reference proteome</keyword>
<comment type="caution">
    <text evidence="2">The sequence shown here is derived from an EMBL/GenBank/DDBJ whole genome shotgun (WGS) entry which is preliminary data.</text>
</comment>
<accession>A0ABR4C6R7</accession>
<organism evidence="2 3">
    <name type="scientific">Oculimacula yallundae</name>
    <dbReference type="NCBI Taxonomy" id="86028"/>
    <lineage>
        <taxon>Eukaryota</taxon>
        <taxon>Fungi</taxon>
        <taxon>Dikarya</taxon>
        <taxon>Ascomycota</taxon>
        <taxon>Pezizomycotina</taxon>
        <taxon>Leotiomycetes</taxon>
        <taxon>Helotiales</taxon>
        <taxon>Ploettnerulaceae</taxon>
        <taxon>Oculimacula</taxon>
    </lineage>
</organism>
<evidence type="ECO:0000313" key="3">
    <source>
        <dbReference type="Proteomes" id="UP001595075"/>
    </source>
</evidence>
<sequence length="50" mass="5655">MEKRKEVRGPTAENPGQMGDKVFCKEGLWQGIVRREDTSKAIEKKDGACF</sequence>
<name>A0ABR4C6R7_9HELO</name>